<reference evidence="2" key="1">
    <citation type="journal article" date="2023" name="G3 (Bethesda)">
        <title>Genome assembly and association tests identify interacting loci associated with vigor, precocity, and sex in interspecific pistachio rootstocks.</title>
        <authorList>
            <person name="Palmer W."/>
            <person name="Jacygrad E."/>
            <person name="Sagayaradj S."/>
            <person name="Cavanaugh K."/>
            <person name="Han R."/>
            <person name="Bertier L."/>
            <person name="Beede B."/>
            <person name="Kafkas S."/>
            <person name="Golino D."/>
            <person name="Preece J."/>
            <person name="Michelmore R."/>
        </authorList>
    </citation>
    <scope>NUCLEOTIDE SEQUENCE [LARGE SCALE GENOMIC DNA]</scope>
</reference>
<keyword evidence="2" id="KW-1185">Reference proteome</keyword>
<accession>A0ACC0X2V3</accession>
<protein>
    <submittedName>
        <fullName evidence="1">Uncharacterized protein</fullName>
    </submittedName>
</protein>
<dbReference type="Proteomes" id="UP001163603">
    <property type="component" value="Chromosome 14"/>
</dbReference>
<dbReference type="EMBL" id="CM047749">
    <property type="protein sequence ID" value="KAJ0009948.1"/>
    <property type="molecule type" value="Genomic_DNA"/>
</dbReference>
<evidence type="ECO:0000313" key="2">
    <source>
        <dbReference type="Proteomes" id="UP001163603"/>
    </source>
</evidence>
<gene>
    <name evidence="1" type="ORF">Pint_32901</name>
</gene>
<name>A0ACC0X2V3_9ROSI</name>
<organism evidence="1 2">
    <name type="scientific">Pistacia integerrima</name>
    <dbReference type="NCBI Taxonomy" id="434235"/>
    <lineage>
        <taxon>Eukaryota</taxon>
        <taxon>Viridiplantae</taxon>
        <taxon>Streptophyta</taxon>
        <taxon>Embryophyta</taxon>
        <taxon>Tracheophyta</taxon>
        <taxon>Spermatophyta</taxon>
        <taxon>Magnoliopsida</taxon>
        <taxon>eudicotyledons</taxon>
        <taxon>Gunneridae</taxon>
        <taxon>Pentapetalae</taxon>
        <taxon>rosids</taxon>
        <taxon>malvids</taxon>
        <taxon>Sapindales</taxon>
        <taxon>Anacardiaceae</taxon>
        <taxon>Pistacia</taxon>
    </lineage>
</organism>
<proteinExistence type="predicted"/>
<comment type="caution">
    <text evidence="1">The sequence shown here is derived from an EMBL/GenBank/DDBJ whole genome shotgun (WGS) entry which is preliminary data.</text>
</comment>
<evidence type="ECO:0000313" key="1">
    <source>
        <dbReference type="EMBL" id="KAJ0009948.1"/>
    </source>
</evidence>
<sequence>MERSEPALVPEWLKSSGSVTGGGSASHHFASQNSYSDDHFVSKHARNRSSLSSDYNIGPTVGSDRSTSYFRWSTSSNGSSHLRSCSNFGRNYHDRDWEEDINNHCDTDKSGLGNRQCYELPDALGSILPSRFEKEKLQRSQSIVTGKQGDMWQRKVAGDLTNSNRGSYNNANGFLNRSSVISNVDKTAFERDFPSLGVEERQGGSEIGRVSSPGLSTAIQTAQTIGGDVWTSALAEVPVIIGSSSTTSTQQNVSVTSVSVSPAPSTGLNMAETLVQGPRAQTLPQLSVGTQRLEELAIKQSRQLIPMTPSMPKTLVRAEVSFIIYKCTV</sequence>